<dbReference type="Pfam" id="PF07883">
    <property type="entry name" value="Cupin_2"/>
    <property type="match status" value="1"/>
</dbReference>
<protein>
    <submittedName>
        <fullName evidence="3">Cupin domain-containing protein</fullName>
    </submittedName>
</protein>
<gene>
    <name evidence="3" type="ORF">H9853_06955</name>
</gene>
<feature type="signal peptide" evidence="1">
    <location>
        <begin position="1"/>
        <end position="20"/>
    </location>
</feature>
<evidence type="ECO:0000256" key="1">
    <source>
        <dbReference type="SAM" id="SignalP"/>
    </source>
</evidence>
<dbReference type="InterPro" id="IPR047263">
    <property type="entry name" value="HNL-like_cupin"/>
</dbReference>
<feature type="domain" description="Cupin type-2" evidence="2">
    <location>
        <begin position="59"/>
        <end position="125"/>
    </location>
</feature>
<dbReference type="EMBL" id="DXEZ01000192">
    <property type="protein sequence ID" value="HIX54747.1"/>
    <property type="molecule type" value="Genomic_DNA"/>
</dbReference>
<dbReference type="InterPro" id="IPR013096">
    <property type="entry name" value="Cupin_2"/>
</dbReference>
<name>A0A9D1W9B9_9SPHI</name>
<dbReference type="Gene3D" id="2.60.120.10">
    <property type="entry name" value="Jelly Rolls"/>
    <property type="match status" value="1"/>
</dbReference>
<comment type="caution">
    <text evidence="3">The sequence shown here is derived from an EMBL/GenBank/DDBJ whole genome shotgun (WGS) entry which is preliminary data.</text>
</comment>
<dbReference type="PANTHER" id="PTHR43698:SF1">
    <property type="entry name" value="BLL4564 PROTEIN"/>
    <property type="match status" value="1"/>
</dbReference>
<dbReference type="Proteomes" id="UP000824156">
    <property type="component" value="Unassembled WGS sequence"/>
</dbReference>
<evidence type="ECO:0000259" key="2">
    <source>
        <dbReference type="Pfam" id="PF07883"/>
    </source>
</evidence>
<reference evidence="3" key="2">
    <citation type="submission" date="2021-04" db="EMBL/GenBank/DDBJ databases">
        <authorList>
            <person name="Gilroy R."/>
        </authorList>
    </citation>
    <scope>NUCLEOTIDE SEQUENCE</scope>
    <source>
        <strain evidence="3">1719</strain>
    </source>
</reference>
<sequence length="154" mass="17014">MKKTVYIIALFFIALTTASAQDHHIFPVGEKAENINHTGDVWLSELNQADSNVNSQISLAVFAPNAKLNWHTHSAGQILLVTDGQGYYQEKGKPVEVIRKGDVVKCLPGVVHWHGSTPTTGVTYVAVSPKSTTTWLEPVREKEYLSISQNDKNE</sequence>
<dbReference type="InterPro" id="IPR014710">
    <property type="entry name" value="RmlC-like_jellyroll"/>
</dbReference>
<keyword evidence="1" id="KW-0732">Signal</keyword>
<dbReference type="PANTHER" id="PTHR43698">
    <property type="entry name" value="RIBD C-TERMINAL DOMAIN CONTAINING PROTEIN"/>
    <property type="match status" value="1"/>
</dbReference>
<evidence type="ECO:0000313" key="4">
    <source>
        <dbReference type="Proteomes" id="UP000824156"/>
    </source>
</evidence>
<dbReference type="CDD" id="cd02233">
    <property type="entry name" value="cupin_HNL-like"/>
    <property type="match status" value="1"/>
</dbReference>
<feature type="chain" id="PRO_5039346845" evidence="1">
    <location>
        <begin position="21"/>
        <end position="154"/>
    </location>
</feature>
<proteinExistence type="predicted"/>
<reference evidence="3" key="1">
    <citation type="journal article" date="2021" name="PeerJ">
        <title>Extensive microbial diversity within the chicken gut microbiome revealed by metagenomics and culture.</title>
        <authorList>
            <person name="Gilroy R."/>
            <person name="Ravi A."/>
            <person name="Getino M."/>
            <person name="Pursley I."/>
            <person name="Horton D.L."/>
            <person name="Alikhan N.F."/>
            <person name="Baker D."/>
            <person name="Gharbi K."/>
            <person name="Hall N."/>
            <person name="Watson M."/>
            <person name="Adriaenssens E.M."/>
            <person name="Foster-Nyarko E."/>
            <person name="Jarju S."/>
            <person name="Secka A."/>
            <person name="Antonio M."/>
            <person name="Oren A."/>
            <person name="Chaudhuri R.R."/>
            <person name="La Ragione R."/>
            <person name="Hildebrand F."/>
            <person name="Pallen M.J."/>
        </authorList>
    </citation>
    <scope>NUCLEOTIDE SEQUENCE</scope>
    <source>
        <strain evidence="3">1719</strain>
    </source>
</reference>
<organism evidence="3 4">
    <name type="scientific">Candidatus Sphingobacterium stercoripullorum</name>
    <dbReference type="NCBI Taxonomy" id="2838759"/>
    <lineage>
        <taxon>Bacteria</taxon>
        <taxon>Pseudomonadati</taxon>
        <taxon>Bacteroidota</taxon>
        <taxon>Sphingobacteriia</taxon>
        <taxon>Sphingobacteriales</taxon>
        <taxon>Sphingobacteriaceae</taxon>
        <taxon>Sphingobacterium</taxon>
    </lineage>
</organism>
<dbReference type="AlphaFoldDB" id="A0A9D1W9B9"/>
<accession>A0A9D1W9B9</accession>
<dbReference type="InterPro" id="IPR011051">
    <property type="entry name" value="RmlC_Cupin_sf"/>
</dbReference>
<evidence type="ECO:0000313" key="3">
    <source>
        <dbReference type="EMBL" id="HIX54747.1"/>
    </source>
</evidence>
<dbReference type="SUPFAM" id="SSF51182">
    <property type="entry name" value="RmlC-like cupins"/>
    <property type="match status" value="1"/>
</dbReference>